<comment type="subcellular location">
    <subcellularLocation>
        <location evidence="1">Membrane</location>
        <topology evidence="1">Multi-pass membrane protein</topology>
    </subcellularLocation>
</comment>
<feature type="domain" description="Cation efflux protein cytoplasmic" evidence="11">
    <location>
        <begin position="208"/>
        <end position="279"/>
    </location>
</feature>
<dbReference type="InterPro" id="IPR036837">
    <property type="entry name" value="Cation_efflux_CTD_sf"/>
</dbReference>
<dbReference type="PANTHER" id="PTHR11562:SF17">
    <property type="entry name" value="RE54080P-RELATED"/>
    <property type="match status" value="1"/>
</dbReference>
<dbReference type="KEGG" id="tig:THII_2651"/>
<proteinExistence type="inferred from homology"/>
<keyword evidence="4 9" id="KW-0812">Transmembrane</keyword>
<keyword evidence="5" id="KW-0864">Zinc transport</keyword>
<dbReference type="Pfam" id="PF16916">
    <property type="entry name" value="ZT_dimer"/>
    <property type="match status" value="1"/>
</dbReference>
<evidence type="ECO:0000256" key="2">
    <source>
        <dbReference type="ARBA" id="ARBA00008873"/>
    </source>
</evidence>
<dbReference type="SUPFAM" id="SSF161111">
    <property type="entry name" value="Cation efflux protein transmembrane domain-like"/>
    <property type="match status" value="1"/>
</dbReference>
<dbReference type="InterPro" id="IPR050681">
    <property type="entry name" value="CDF/SLC30A"/>
</dbReference>
<feature type="transmembrane region" description="Helical" evidence="9">
    <location>
        <begin position="113"/>
        <end position="130"/>
    </location>
</feature>
<evidence type="ECO:0000313" key="12">
    <source>
        <dbReference type="EMBL" id="BAP56948.1"/>
    </source>
</evidence>
<dbReference type="Pfam" id="PF01545">
    <property type="entry name" value="Cation_efflux"/>
    <property type="match status" value="1"/>
</dbReference>
<keyword evidence="5" id="KW-0862">Zinc</keyword>
<dbReference type="HOGENOM" id="CLU_013430_0_0_6"/>
<feature type="transmembrane region" description="Helical" evidence="9">
    <location>
        <begin position="171"/>
        <end position="189"/>
    </location>
</feature>
<feature type="transmembrane region" description="Helical" evidence="9">
    <location>
        <begin position="37"/>
        <end position="58"/>
    </location>
</feature>
<protein>
    <submittedName>
        <fullName evidence="12">Cobalt-zinc-cadmium resistance protein CzcD</fullName>
    </submittedName>
</protein>
<dbReference type="InterPro" id="IPR002524">
    <property type="entry name" value="Cation_efflux"/>
</dbReference>
<comment type="similarity">
    <text evidence="2">Belongs to the cation diffusion facilitator (CDF) transporter (TC 2.A.4) family. SLC30A subfamily.</text>
</comment>
<organism evidence="12 13">
    <name type="scientific">Thioploca ingrica</name>
    <dbReference type="NCBI Taxonomy" id="40754"/>
    <lineage>
        <taxon>Bacteria</taxon>
        <taxon>Pseudomonadati</taxon>
        <taxon>Pseudomonadota</taxon>
        <taxon>Gammaproteobacteria</taxon>
        <taxon>Thiotrichales</taxon>
        <taxon>Thiotrichaceae</taxon>
        <taxon>Thioploca</taxon>
    </lineage>
</organism>
<keyword evidence="7" id="KW-0406">Ion transport</keyword>
<dbReference type="GO" id="GO:0005385">
    <property type="term" value="F:zinc ion transmembrane transporter activity"/>
    <property type="evidence" value="ECO:0007669"/>
    <property type="project" value="TreeGrafter"/>
</dbReference>
<evidence type="ECO:0000259" key="10">
    <source>
        <dbReference type="Pfam" id="PF01545"/>
    </source>
</evidence>
<accession>A0A090AFN8</accession>
<dbReference type="InterPro" id="IPR027470">
    <property type="entry name" value="Cation_efflux_CTD"/>
</dbReference>
<evidence type="ECO:0000256" key="4">
    <source>
        <dbReference type="ARBA" id="ARBA00022692"/>
    </source>
</evidence>
<dbReference type="EMBL" id="AP014633">
    <property type="protein sequence ID" value="BAP56948.1"/>
    <property type="molecule type" value="Genomic_DNA"/>
</dbReference>
<evidence type="ECO:0000256" key="9">
    <source>
        <dbReference type="SAM" id="Phobius"/>
    </source>
</evidence>
<dbReference type="NCBIfam" id="TIGR01297">
    <property type="entry name" value="CDF"/>
    <property type="match status" value="1"/>
</dbReference>
<evidence type="ECO:0000256" key="7">
    <source>
        <dbReference type="ARBA" id="ARBA00023065"/>
    </source>
</evidence>
<dbReference type="Proteomes" id="UP000031623">
    <property type="component" value="Chromosome"/>
</dbReference>
<name>A0A090AFN8_9GAMM</name>
<evidence type="ECO:0000256" key="6">
    <source>
        <dbReference type="ARBA" id="ARBA00022989"/>
    </source>
</evidence>
<dbReference type="Gene3D" id="3.30.70.1350">
    <property type="entry name" value="Cation efflux protein, cytoplasmic domain"/>
    <property type="match status" value="1"/>
</dbReference>
<dbReference type="InterPro" id="IPR027469">
    <property type="entry name" value="Cation_efflux_TMD_sf"/>
</dbReference>
<feature type="transmembrane region" description="Helical" evidence="9">
    <location>
        <begin position="12"/>
        <end position="31"/>
    </location>
</feature>
<evidence type="ECO:0000256" key="8">
    <source>
        <dbReference type="ARBA" id="ARBA00023136"/>
    </source>
</evidence>
<feature type="domain" description="Cation efflux protein transmembrane" evidence="10">
    <location>
        <begin position="11"/>
        <end position="198"/>
    </location>
</feature>
<dbReference type="PANTHER" id="PTHR11562">
    <property type="entry name" value="CATION EFFLUX PROTEIN/ ZINC TRANSPORTER"/>
    <property type="match status" value="1"/>
</dbReference>
<feature type="transmembrane region" description="Helical" evidence="9">
    <location>
        <begin position="78"/>
        <end position="101"/>
    </location>
</feature>
<evidence type="ECO:0000256" key="1">
    <source>
        <dbReference type="ARBA" id="ARBA00004141"/>
    </source>
</evidence>
<evidence type="ECO:0000313" key="13">
    <source>
        <dbReference type="Proteomes" id="UP000031623"/>
    </source>
</evidence>
<reference evidence="12 13" key="1">
    <citation type="journal article" date="2014" name="ISME J.">
        <title>Ecophysiology of Thioploca ingrica as revealed by the complete genome sequence supplemented with proteomic evidence.</title>
        <authorList>
            <person name="Kojima H."/>
            <person name="Ogura Y."/>
            <person name="Yamamoto N."/>
            <person name="Togashi T."/>
            <person name="Mori H."/>
            <person name="Watanabe T."/>
            <person name="Nemoto F."/>
            <person name="Kurokawa K."/>
            <person name="Hayashi T."/>
            <person name="Fukui M."/>
        </authorList>
    </citation>
    <scope>NUCLEOTIDE SEQUENCE [LARGE SCALE GENOMIC DNA]</scope>
</reference>
<dbReference type="InterPro" id="IPR058533">
    <property type="entry name" value="Cation_efflux_TM"/>
</dbReference>
<feature type="transmembrane region" description="Helical" evidence="9">
    <location>
        <begin position="142"/>
        <end position="165"/>
    </location>
</feature>
<dbReference type="Gene3D" id="1.20.1510.10">
    <property type="entry name" value="Cation efflux protein transmembrane domain"/>
    <property type="match status" value="1"/>
</dbReference>
<keyword evidence="8 9" id="KW-0472">Membrane</keyword>
<evidence type="ECO:0000259" key="11">
    <source>
        <dbReference type="Pfam" id="PF16916"/>
    </source>
</evidence>
<evidence type="ECO:0000256" key="3">
    <source>
        <dbReference type="ARBA" id="ARBA00022448"/>
    </source>
</evidence>
<dbReference type="OrthoDB" id="9809646at2"/>
<dbReference type="GO" id="GO:0005886">
    <property type="term" value="C:plasma membrane"/>
    <property type="evidence" value="ECO:0007669"/>
    <property type="project" value="TreeGrafter"/>
</dbReference>
<sequence length="290" mass="32526">MSPQHQSTDNIKIAFLLNLSFALVEVIGGLWTNSIAILADALHDFGDAIALGLSWYFAKISQRKRDNQFSYGYKRFSLLGALISSLILLVGSTLILVEVIPRLINPVNVKVEGMVLLAILGVITNGAAALKLQHGQTQNERVVMLHLLEDVLGWIAILITSLVMLVVKLPVLDPILSILITSYILWNVVKNLRETVNVFLQAIPSTLNKHQLEATLMAQLPIYSIHDWHLWSMDGDYHVVSCHVVVAPHLSVDEIITIKKQVRKILNQYNIQHLTIEIEYENEVCELENC</sequence>
<dbReference type="AlphaFoldDB" id="A0A090AFN8"/>
<dbReference type="STRING" id="40754.THII_2651"/>
<evidence type="ECO:0000256" key="5">
    <source>
        <dbReference type="ARBA" id="ARBA00022906"/>
    </source>
</evidence>
<gene>
    <name evidence="12" type="ORF">THII_2651</name>
</gene>
<keyword evidence="3" id="KW-0813">Transport</keyword>
<keyword evidence="6 9" id="KW-1133">Transmembrane helix</keyword>
<dbReference type="SUPFAM" id="SSF160240">
    <property type="entry name" value="Cation efflux protein cytoplasmic domain-like"/>
    <property type="match status" value="1"/>
</dbReference>
<keyword evidence="13" id="KW-1185">Reference proteome</keyword>